<evidence type="ECO:0000313" key="2">
    <source>
        <dbReference type="Proteomes" id="UP000821865"/>
    </source>
</evidence>
<organism evidence="1 2">
    <name type="scientific">Dermacentor silvarum</name>
    <name type="common">Tick</name>
    <dbReference type="NCBI Taxonomy" id="543639"/>
    <lineage>
        <taxon>Eukaryota</taxon>
        <taxon>Metazoa</taxon>
        <taxon>Ecdysozoa</taxon>
        <taxon>Arthropoda</taxon>
        <taxon>Chelicerata</taxon>
        <taxon>Arachnida</taxon>
        <taxon>Acari</taxon>
        <taxon>Parasitiformes</taxon>
        <taxon>Ixodida</taxon>
        <taxon>Ixodoidea</taxon>
        <taxon>Ixodidae</taxon>
        <taxon>Rhipicephalinae</taxon>
        <taxon>Dermacentor</taxon>
    </lineage>
</organism>
<name>A0ACB8E171_DERSI</name>
<comment type="caution">
    <text evidence="1">The sequence shown here is derived from an EMBL/GenBank/DDBJ whole genome shotgun (WGS) entry which is preliminary data.</text>
</comment>
<dbReference type="EMBL" id="CM023470">
    <property type="protein sequence ID" value="KAH7980422.1"/>
    <property type="molecule type" value="Genomic_DNA"/>
</dbReference>
<protein>
    <submittedName>
        <fullName evidence="1">Uncharacterized protein</fullName>
    </submittedName>
</protein>
<sequence length="211" mass="23754">MRRLAFASFYHSLLARLNGGYAQAEVTDPAVQFVFPALFLLISAGISLLLPETLNKPLPDTFHEAESLDSAYVKTSKYTDVKTGKVIEVPLTVFWLKPDAVQNVFPNGPQYLSRQNACIREAPEEKRKRLEDESIRIAIEKSLEEKQGKKNKVTRLSEFPHALPSFNTSPFWSVINMDSKVLFLDLTVDQDASVRSSVIVRDSMCVEVYIG</sequence>
<dbReference type="Proteomes" id="UP000821865">
    <property type="component" value="Chromosome 1"/>
</dbReference>
<evidence type="ECO:0000313" key="1">
    <source>
        <dbReference type="EMBL" id="KAH7980422.1"/>
    </source>
</evidence>
<keyword evidence="2" id="KW-1185">Reference proteome</keyword>
<accession>A0ACB8E171</accession>
<reference evidence="1" key="1">
    <citation type="submission" date="2020-05" db="EMBL/GenBank/DDBJ databases">
        <title>Large-scale comparative analyses of tick genomes elucidate their genetic diversity and vector capacities.</title>
        <authorList>
            <person name="Jia N."/>
            <person name="Wang J."/>
            <person name="Shi W."/>
            <person name="Du L."/>
            <person name="Sun Y."/>
            <person name="Zhan W."/>
            <person name="Jiang J."/>
            <person name="Wang Q."/>
            <person name="Zhang B."/>
            <person name="Ji P."/>
            <person name="Sakyi L.B."/>
            <person name="Cui X."/>
            <person name="Yuan T."/>
            <person name="Jiang B."/>
            <person name="Yang W."/>
            <person name="Lam T.T.-Y."/>
            <person name="Chang Q."/>
            <person name="Ding S."/>
            <person name="Wang X."/>
            <person name="Zhu J."/>
            <person name="Ruan X."/>
            <person name="Zhao L."/>
            <person name="Wei J."/>
            <person name="Que T."/>
            <person name="Du C."/>
            <person name="Cheng J."/>
            <person name="Dai P."/>
            <person name="Han X."/>
            <person name="Huang E."/>
            <person name="Gao Y."/>
            <person name="Liu J."/>
            <person name="Shao H."/>
            <person name="Ye R."/>
            <person name="Li L."/>
            <person name="Wei W."/>
            <person name="Wang X."/>
            <person name="Wang C."/>
            <person name="Yang T."/>
            <person name="Huo Q."/>
            <person name="Li W."/>
            <person name="Guo W."/>
            <person name="Chen H."/>
            <person name="Zhou L."/>
            <person name="Ni X."/>
            <person name="Tian J."/>
            <person name="Zhou Y."/>
            <person name="Sheng Y."/>
            <person name="Liu T."/>
            <person name="Pan Y."/>
            <person name="Xia L."/>
            <person name="Li J."/>
            <person name="Zhao F."/>
            <person name="Cao W."/>
        </authorList>
    </citation>
    <scope>NUCLEOTIDE SEQUENCE</scope>
    <source>
        <strain evidence="1">Dsil-2018</strain>
    </source>
</reference>
<gene>
    <name evidence="1" type="ORF">HPB49_015967</name>
</gene>
<proteinExistence type="predicted"/>